<evidence type="ECO:0000256" key="1">
    <source>
        <dbReference type="SAM" id="MobiDB-lite"/>
    </source>
</evidence>
<reference evidence="2 3" key="1">
    <citation type="submission" date="2014-11" db="EMBL/GenBank/DDBJ databases">
        <authorList>
            <person name="Zhu J."/>
            <person name="Qi W."/>
            <person name="Song R."/>
        </authorList>
    </citation>
    <scope>NUCLEOTIDE SEQUENCE [LARGE SCALE GENOMIC DNA]</scope>
</reference>
<feature type="region of interest" description="Disordered" evidence="1">
    <location>
        <begin position="439"/>
        <end position="502"/>
    </location>
</feature>
<sequence>MSRVSGAGGGADQPEWMRLAQGVGSEYINVPIPGRVVHRSRSQPREEPVGQGRANVPQDRSDSAGTAPPRVMREAKPVELDTGAVKRLANEGVIVQLWLEEEQVFHRCKLNVSRDFDFILFSATKEGDPLQTPIELSTDRIQMVYYGDKAPGHVDGRVNLTLMPPHAKPIFIKIREGDGAPLSLWFMYLTRAEPHEVRKTADGVMHAVLKTAEMGGRITGPMLEEYVRNRPLRDSLRPGPVDHLEPPATPGSLRIVNLQEIVALFSGGRGGTEASLGAPVLQFELTPPAGAPTATPGPLLLDIPLRSLRDVPRPPQIEAIVRDFMVKHLPSLMVLSDNTITVSRVNDAIDAYLMAAHYESVAVALSAALNNISDDDEVLVREFHGRDTTQLDEFQNQLHSLYSHLEGSIHPLNEPSSRHRVMYMIQTFKEELELELHMRQQRDRERASAGTTRAPADEEEEAVHRHERELEAQEPPADRRVGRLHTMEEHTRQTTPPRARGFDDTQVLRPRVSPDQQPYTVQKEFGPPMPNRDTTTTNFTQLPRDATPQQQYVPDFSFGPAAAAHATMAPAMAVGRPPPGPSRYPQLHPVGQRGAPTIPPGGEKLKQGVDGRGDGREGDRGAMGRRQHAYHGPGDEDEEVGSPHDWRQRSGGLLTPSDERQPLRGRSRRVSPTTSRGRPEAQLSRRQQPAAKKRPQEQEQEPPGICERLFGSRNCAWCAQRCPLM</sequence>
<dbReference type="InParanoid" id="A0A0G4FJC3"/>
<feature type="compositionally biased region" description="Basic and acidic residues" evidence="1">
    <location>
        <begin position="603"/>
        <end position="622"/>
    </location>
</feature>
<dbReference type="Proteomes" id="UP000041254">
    <property type="component" value="Unassembled WGS sequence"/>
</dbReference>
<feature type="region of interest" description="Disordered" evidence="1">
    <location>
        <begin position="34"/>
        <end position="74"/>
    </location>
</feature>
<organism evidence="2 3">
    <name type="scientific">Vitrella brassicaformis (strain CCMP3155)</name>
    <dbReference type="NCBI Taxonomy" id="1169540"/>
    <lineage>
        <taxon>Eukaryota</taxon>
        <taxon>Sar</taxon>
        <taxon>Alveolata</taxon>
        <taxon>Colpodellida</taxon>
        <taxon>Vitrellaceae</taxon>
        <taxon>Vitrella</taxon>
    </lineage>
</organism>
<name>A0A0G4FJC3_VITBC</name>
<gene>
    <name evidence="2" type="ORF">Vbra_15536</name>
</gene>
<proteinExistence type="predicted"/>
<evidence type="ECO:0000313" key="2">
    <source>
        <dbReference type="EMBL" id="CEM13705.1"/>
    </source>
</evidence>
<dbReference type="VEuPathDB" id="CryptoDB:Vbra_15536"/>
<dbReference type="EMBL" id="CDMY01000447">
    <property type="protein sequence ID" value="CEM13705.1"/>
    <property type="molecule type" value="Genomic_DNA"/>
</dbReference>
<keyword evidence="3" id="KW-1185">Reference proteome</keyword>
<evidence type="ECO:0000313" key="3">
    <source>
        <dbReference type="Proteomes" id="UP000041254"/>
    </source>
</evidence>
<accession>A0A0G4FJC3</accession>
<feature type="compositionally biased region" description="Basic and acidic residues" evidence="1">
    <location>
        <begin position="462"/>
        <end position="492"/>
    </location>
</feature>
<feature type="region of interest" description="Disordered" evidence="1">
    <location>
        <begin position="569"/>
        <end position="705"/>
    </location>
</feature>
<dbReference type="AlphaFoldDB" id="A0A0G4FJC3"/>
<protein>
    <submittedName>
        <fullName evidence="2">Uncharacterized protein</fullName>
    </submittedName>
</protein>